<sequence length="498" mass="57483">MQTMTNKRAHQLLLQASMGFKSNDVDRVFEARSIETWVDNQTNIFRTSLENRQNEMLKLHHNEKWTDVHFNLAYTDMLLNRNDILRHRISYILTQLFVVSNNAPNLSQSHRRIAFAKYYDNLSKECFSTFEVLLRTMARSPVMGQYLTYLDNDHRDGVSPDENFAREIMQLFSIGPAMLNMDGSVVMDSDDRPVPSYTQDDIENGAKIMTGWGLDNDNWLAPMQEKEGAHNTESKTILDVEFAAGQSAEQDLEQFISTLCSHPNVAPFISKFFIQKMVSSNPSPDYIARVSSEFKNSGLDMVVLIKAILTDSKAKYERGEPEDGLVRDPLIVLSHAMRALNITLMPGVKILPDKYSWKDRRTILHGPSVFYYYQPEEAPNDDRFIGHSAAEFKLYNWDDIYHYFRQVSDLAVQMETDANVTTYMKRDRIVRFYLDEQNGNSINQLIEELKIHLFASNMSSEMETIIRDFLADAPRHNTNYLRALLIQIIMSPDFITQG</sequence>
<organism evidence="1 2">
    <name type="scientific">Vibrio barjaei</name>
    <dbReference type="NCBI Taxonomy" id="1676683"/>
    <lineage>
        <taxon>Bacteria</taxon>
        <taxon>Pseudomonadati</taxon>
        <taxon>Pseudomonadota</taxon>
        <taxon>Gammaproteobacteria</taxon>
        <taxon>Vibrionales</taxon>
        <taxon>Vibrionaceae</taxon>
        <taxon>Vibrio</taxon>
    </lineage>
</organism>
<accession>A0ABW7IGD6</accession>
<comment type="caution">
    <text evidence="1">The sequence shown here is derived from an EMBL/GenBank/DDBJ whole genome shotgun (WGS) entry which is preliminary data.</text>
</comment>
<dbReference type="Pfam" id="PF08811">
    <property type="entry name" value="DUF1800"/>
    <property type="match status" value="1"/>
</dbReference>
<keyword evidence="2" id="KW-1185">Reference proteome</keyword>
<name>A0ABW7IGD6_9VIBR</name>
<dbReference type="RefSeq" id="WP_394629018.1">
    <property type="nucleotide sequence ID" value="NZ_JBIHSF010000006.1"/>
</dbReference>
<proteinExistence type="predicted"/>
<dbReference type="EMBL" id="JBIHSF010000006">
    <property type="protein sequence ID" value="MFH0260674.1"/>
    <property type="molecule type" value="Genomic_DNA"/>
</dbReference>
<reference evidence="1 2" key="1">
    <citation type="submission" date="2024-10" db="EMBL/GenBank/DDBJ databases">
        <authorList>
            <person name="Yibar A."/>
            <person name="Saticioglu I.B."/>
            <person name="Duman M."/>
            <person name="Ajmi N."/>
            <person name="Gurler F."/>
            <person name="Ay H."/>
            <person name="Onuk E."/>
            <person name="Guler S."/>
            <person name="Romalde J.L."/>
        </authorList>
    </citation>
    <scope>NUCLEOTIDE SEQUENCE [LARGE SCALE GENOMIC DNA]</scope>
    <source>
        <strain evidence="1 2">1-TCBS-B</strain>
    </source>
</reference>
<evidence type="ECO:0000313" key="1">
    <source>
        <dbReference type="EMBL" id="MFH0260674.1"/>
    </source>
</evidence>
<protein>
    <submittedName>
        <fullName evidence="1">DUF1800 family protein</fullName>
    </submittedName>
</protein>
<evidence type="ECO:0000313" key="2">
    <source>
        <dbReference type="Proteomes" id="UP001607125"/>
    </source>
</evidence>
<dbReference type="Proteomes" id="UP001607125">
    <property type="component" value="Unassembled WGS sequence"/>
</dbReference>
<dbReference type="InterPro" id="IPR014917">
    <property type="entry name" value="DUF1800"/>
</dbReference>
<gene>
    <name evidence="1" type="ORF">ACGRH2_09625</name>
</gene>